<proteinExistence type="predicted"/>
<feature type="chain" id="PRO_5021414059" description="DUF3868 domain-containing protein" evidence="1">
    <location>
        <begin position="20"/>
        <end position="122"/>
    </location>
</feature>
<feature type="signal peptide" evidence="1">
    <location>
        <begin position="1"/>
        <end position="19"/>
    </location>
</feature>
<keyword evidence="1" id="KW-0732">Signal</keyword>
<sequence length="122" mass="13411">MKKIYMTLLLLMIAIVSFAEDEVVKNGVRYTLLGKEARATLIDKELTDIVVDPEVSIGGQVYPVTYVYTNSYSDVFLNTKTISIPSNSSVGFLTSADVFPALEEWKASGTAVGSVSFTCWRN</sequence>
<evidence type="ECO:0008006" key="4">
    <source>
        <dbReference type="Google" id="ProtNLM"/>
    </source>
</evidence>
<evidence type="ECO:0000313" key="2">
    <source>
        <dbReference type="EMBL" id="TFH76346.1"/>
    </source>
</evidence>
<dbReference type="EMBL" id="SGVY01000047">
    <property type="protein sequence ID" value="TFH76346.1"/>
    <property type="molecule type" value="Genomic_DNA"/>
</dbReference>
<evidence type="ECO:0000256" key="1">
    <source>
        <dbReference type="SAM" id="SignalP"/>
    </source>
</evidence>
<dbReference type="RefSeq" id="WP_134844229.1">
    <property type="nucleotide sequence ID" value="NZ_SGVY01000047.1"/>
</dbReference>
<comment type="caution">
    <text evidence="2">The sequence shown here is derived from an EMBL/GenBank/DDBJ whole genome shotgun (WGS) entry which is preliminary data.</text>
</comment>
<reference evidence="2 3" key="1">
    <citation type="submission" date="2019-02" db="EMBL/GenBank/DDBJ databases">
        <title>Draft Genome Sequence of the Prevotella sp. BCRC 81118, Isolated from Human Feces.</title>
        <authorList>
            <person name="Huang C.-H."/>
        </authorList>
    </citation>
    <scope>NUCLEOTIDE SEQUENCE [LARGE SCALE GENOMIC DNA]</scope>
    <source>
        <strain evidence="2 3">BCRC 81118</strain>
    </source>
</reference>
<gene>
    <name evidence="2" type="ORF">EXN75_13660</name>
</gene>
<protein>
    <recommendedName>
        <fullName evidence="4">DUF3868 domain-containing protein</fullName>
    </recommendedName>
</protein>
<dbReference type="Proteomes" id="UP000297872">
    <property type="component" value="Unassembled WGS sequence"/>
</dbReference>
<accession>A0A4Y8V5M8</accession>
<evidence type="ECO:0000313" key="3">
    <source>
        <dbReference type="Proteomes" id="UP000297872"/>
    </source>
</evidence>
<dbReference type="AlphaFoldDB" id="A0A4Y8V5M8"/>
<dbReference type="GeneID" id="302996313"/>
<keyword evidence="3" id="KW-1185">Reference proteome</keyword>
<organism evidence="2 3">
    <name type="scientific">Segatella hominis</name>
    <dbReference type="NCBI Taxonomy" id="2518605"/>
    <lineage>
        <taxon>Bacteria</taxon>
        <taxon>Pseudomonadati</taxon>
        <taxon>Bacteroidota</taxon>
        <taxon>Bacteroidia</taxon>
        <taxon>Bacteroidales</taxon>
        <taxon>Prevotellaceae</taxon>
        <taxon>Segatella</taxon>
    </lineage>
</organism>
<name>A0A4Y8V5M8_9BACT</name>